<dbReference type="InterPro" id="IPR016035">
    <property type="entry name" value="Acyl_Trfase/lysoPLipase"/>
</dbReference>
<evidence type="ECO:0000313" key="4">
    <source>
        <dbReference type="Proteomes" id="UP000075321"/>
    </source>
</evidence>
<keyword evidence="1" id="KW-0443">Lipid metabolism</keyword>
<accession>A0A151A8A8</accession>
<dbReference type="SUPFAM" id="SSF52151">
    <property type="entry name" value="FabD/lysophospholipase-like"/>
    <property type="match status" value="1"/>
</dbReference>
<gene>
    <name evidence="3" type="ORF">HAPAU_40170</name>
</gene>
<keyword evidence="4" id="KW-1185">Reference proteome</keyword>
<protein>
    <submittedName>
        <fullName evidence="3">Patatin-like phospholipase</fullName>
    </submittedName>
</protein>
<dbReference type="EMBL" id="LTAZ01000017">
    <property type="protein sequence ID" value="KYH23938.1"/>
    <property type="molecule type" value="Genomic_DNA"/>
</dbReference>
<dbReference type="AlphaFoldDB" id="A0A151A8A8"/>
<evidence type="ECO:0000259" key="2">
    <source>
        <dbReference type="Pfam" id="PF01734"/>
    </source>
</evidence>
<feature type="domain" description="PNPLA" evidence="2">
    <location>
        <begin position="66"/>
        <end position="116"/>
    </location>
</feature>
<evidence type="ECO:0000256" key="1">
    <source>
        <dbReference type="ARBA" id="ARBA00023098"/>
    </source>
</evidence>
<dbReference type="PATRIC" id="fig|1008153.3.peg.4303"/>
<sequence length="246" mass="27265">MVTARLDPGGLLTPSLSPYLVLDGSIAHQQLSTILSEHIGFDEFQQLLATDNQPPRLFVGAVDPLNGYPATFTNEGVTLDALLASTALPTLFRAVEINDRPYWDGVFAQNPPIRQFVTTAALPPIDELWIVQLTPQSVDETPTTTEAIADRMAQLVGNLSLQHERVFIEIVSEWAANGYLPEDRFATTTIRTIALPQDKAAASTVDRRRSFVESLFADGRTEAIHLLEQLEIYPHAVETWCLKRVE</sequence>
<organism evidence="3 4">
    <name type="scientific">Halalkalicoccus paucihalophilus</name>
    <dbReference type="NCBI Taxonomy" id="1008153"/>
    <lineage>
        <taxon>Archaea</taxon>
        <taxon>Methanobacteriati</taxon>
        <taxon>Methanobacteriota</taxon>
        <taxon>Stenosarchaea group</taxon>
        <taxon>Halobacteria</taxon>
        <taxon>Halobacteriales</taxon>
        <taxon>Halococcaceae</taxon>
        <taxon>Halalkalicoccus</taxon>
    </lineage>
</organism>
<dbReference type="GO" id="GO:0006629">
    <property type="term" value="P:lipid metabolic process"/>
    <property type="evidence" value="ECO:0007669"/>
    <property type="project" value="UniProtKB-KW"/>
</dbReference>
<dbReference type="Gene3D" id="3.40.1090.10">
    <property type="entry name" value="Cytosolic phospholipase A2 catalytic domain"/>
    <property type="match status" value="1"/>
</dbReference>
<dbReference type="Pfam" id="PF01734">
    <property type="entry name" value="Patatin"/>
    <property type="match status" value="1"/>
</dbReference>
<evidence type="ECO:0000313" key="3">
    <source>
        <dbReference type="EMBL" id="KYH23938.1"/>
    </source>
</evidence>
<dbReference type="InterPro" id="IPR002641">
    <property type="entry name" value="PNPLA_dom"/>
</dbReference>
<name>A0A151A8A8_9EURY</name>
<reference evidence="3 4" key="1">
    <citation type="submission" date="2016-02" db="EMBL/GenBank/DDBJ databases">
        <title>Genome sequence of Halalkalicoccus paucihalophilus DSM 24557.</title>
        <authorList>
            <person name="Poehlein A."/>
            <person name="Daniel R."/>
        </authorList>
    </citation>
    <scope>NUCLEOTIDE SEQUENCE [LARGE SCALE GENOMIC DNA]</scope>
    <source>
        <strain evidence="3 4">DSM 24557</strain>
    </source>
</reference>
<proteinExistence type="predicted"/>
<comment type="caution">
    <text evidence="3">The sequence shown here is derived from an EMBL/GenBank/DDBJ whole genome shotgun (WGS) entry which is preliminary data.</text>
</comment>
<dbReference type="Proteomes" id="UP000075321">
    <property type="component" value="Unassembled WGS sequence"/>
</dbReference>